<evidence type="ECO:0000313" key="3">
    <source>
        <dbReference type="Proteomes" id="UP000034076"/>
    </source>
</evidence>
<reference evidence="2 3" key="1">
    <citation type="submission" date="2015-04" db="EMBL/GenBank/DDBJ databases">
        <title>Draft genome sequence of bacteremic isolate Catabacter hongkongensis type strain HKU16T.</title>
        <authorList>
            <person name="Lau S.K."/>
            <person name="Teng J.L."/>
            <person name="Huang Y."/>
            <person name="Curreem S.O."/>
            <person name="Tsui S.K."/>
            <person name="Woo P.C."/>
        </authorList>
    </citation>
    <scope>NUCLEOTIDE SEQUENCE [LARGE SCALE GENOMIC DNA]</scope>
    <source>
        <strain evidence="2 3">HKU16</strain>
    </source>
</reference>
<sequence length="174" mass="19114">MKRILIVIMTALLITVFAACAKQETPSAQTESPQASQGAQIANPWEDAKDAAEVKEMTGLEMGSLPEGATDVTYSVLESQKLAQAVFTWKGDTYTLRMVKGSPEEDLSGMFVEFDETQELRFEDYPYTIRYNEGAEGVAEWHDELTDVEYSVTMQTGATKDKLSDVSVALIPAG</sequence>
<feature type="signal peptide" evidence="1">
    <location>
        <begin position="1"/>
        <end position="21"/>
    </location>
</feature>
<accession>A0A0M2NKN1</accession>
<proteinExistence type="predicted"/>
<dbReference type="OrthoDB" id="2087493at2"/>
<organism evidence="2 3">
    <name type="scientific">Christensenella hongkongensis</name>
    <dbReference type="NCBI Taxonomy" id="270498"/>
    <lineage>
        <taxon>Bacteria</taxon>
        <taxon>Bacillati</taxon>
        <taxon>Bacillota</taxon>
        <taxon>Clostridia</taxon>
        <taxon>Christensenellales</taxon>
        <taxon>Christensenellaceae</taxon>
        <taxon>Christensenella</taxon>
    </lineage>
</organism>
<keyword evidence="1" id="KW-0732">Signal</keyword>
<dbReference type="EMBL" id="LAYJ01000101">
    <property type="protein sequence ID" value="KKI50810.1"/>
    <property type="molecule type" value="Genomic_DNA"/>
</dbReference>
<dbReference type="AlphaFoldDB" id="A0A0M2NKN1"/>
<keyword evidence="3" id="KW-1185">Reference proteome</keyword>
<evidence type="ECO:0000313" key="2">
    <source>
        <dbReference type="EMBL" id="KKI50810.1"/>
    </source>
</evidence>
<dbReference type="RefSeq" id="WP_046443598.1">
    <property type="nucleotide sequence ID" value="NZ_JAXDTA010000151.1"/>
</dbReference>
<gene>
    <name evidence="2" type="ORF">CHK_1736</name>
</gene>
<dbReference type="STRING" id="270498.CHK_1736"/>
<evidence type="ECO:0000256" key="1">
    <source>
        <dbReference type="SAM" id="SignalP"/>
    </source>
</evidence>
<dbReference type="PROSITE" id="PS51257">
    <property type="entry name" value="PROKAR_LIPOPROTEIN"/>
    <property type="match status" value="1"/>
</dbReference>
<feature type="chain" id="PRO_5038641738" evidence="1">
    <location>
        <begin position="22"/>
        <end position="174"/>
    </location>
</feature>
<name>A0A0M2NKN1_9FIRM</name>
<protein>
    <submittedName>
        <fullName evidence="2">Uncharacterized protein</fullName>
    </submittedName>
</protein>
<comment type="caution">
    <text evidence="2">The sequence shown here is derived from an EMBL/GenBank/DDBJ whole genome shotgun (WGS) entry which is preliminary data.</text>
</comment>
<dbReference type="Proteomes" id="UP000034076">
    <property type="component" value="Unassembled WGS sequence"/>
</dbReference>